<dbReference type="EMBL" id="JAGKQM010000014">
    <property type="protein sequence ID" value="KAH0884116.1"/>
    <property type="molecule type" value="Genomic_DNA"/>
</dbReference>
<reference evidence="2 3" key="1">
    <citation type="submission" date="2021-05" db="EMBL/GenBank/DDBJ databases">
        <title>Genome Assembly of Synthetic Allotetraploid Brassica napus Reveals Homoeologous Exchanges between Subgenomes.</title>
        <authorList>
            <person name="Davis J.T."/>
        </authorList>
    </citation>
    <scope>NUCLEOTIDE SEQUENCE [LARGE SCALE GENOMIC DNA]</scope>
    <source>
        <strain evidence="3">cv. Da-Ae</strain>
        <tissue evidence="2">Seedling</tissue>
    </source>
</reference>
<feature type="coiled-coil region" evidence="1">
    <location>
        <begin position="316"/>
        <end position="343"/>
    </location>
</feature>
<dbReference type="Proteomes" id="UP000824890">
    <property type="component" value="Unassembled WGS sequence"/>
</dbReference>
<proteinExistence type="predicted"/>
<sequence length="458" mass="51316">MVDPTWPFAELDWSSSVNGRAESVHVDVVPKVEFSADSIELEEIDAYSAARGEVKPPIPGLWVPSPFKTNHVAGCPSKSSPNWLATIRRFCRVPESVEFRLPEGGEVARDPPEGYFTQVNPCGLQHLVGILVLIMNWESPSMLIISKLGLSLDVSITLYRVPEGLLTVRELLRGLPCFLANFTPRRVHRAVVLHRFRFQPDLPTEEGSESNTDGFIPYVPPTKKVSSKPCNDKQPMVDEDVVDVQLSPDNILKDYLDNQAGGSSSELFKLEGLFEFDFPPTEGGPSEVLEFAKAARMVNGGLLMINRSLDTSNQEADMARFKAEVADKEIARLKDELESFRRREGESFEKEVNHAYRRGKREVVEVMQKRRDKFSQNFGELKEHYKALRIITVRLAEKDKNFAISEAEEKIWEQLDPFPVSPDTVEAETGGLGETGEANHPVALLVERSMSGNFDLGD</sequence>
<accession>A0ABQ7ZV18</accession>
<organism evidence="2 3">
    <name type="scientific">Brassica napus</name>
    <name type="common">Rape</name>
    <dbReference type="NCBI Taxonomy" id="3708"/>
    <lineage>
        <taxon>Eukaryota</taxon>
        <taxon>Viridiplantae</taxon>
        <taxon>Streptophyta</taxon>
        <taxon>Embryophyta</taxon>
        <taxon>Tracheophyta</taxon>
        <taxon>Spermatophyta</taxon>
        <taxon>Magnoliopsida</taxon>
        <taxon>eudicotyledons</taxon>
        <taxon>Gunneridae</taxon>
        <taxon>Pentapetalae</taxon>
        <taxon>rosids</taxon>
        <taxon>malvids</taxon>
        <taxon>Brassicales</taxon>
        <taxon>Brassicaceae</taxon>
        <taxon>Brassiceae</taxon>
        <taxon>Brassica</taxon>
    </lineage>
</organism>
<protein>
    <submittedName>
        <fullName evidence="2">Uncharacterized protein</fullName>
    </submittedName>
</protein>
<gene>
    <name evidence="2" type="ORF">HID58_060212</name>
</gene>
<evidence type="ECO:0000256" key="1">
    <source>
        <dbReference type="SAM" id="Coils"/>
    </source>
</evidence>
<keyword evidence="1" id="KW-0175">Coiled coil</keyword>
<evidence type="ECO:0000313" key="2">
    <source>
        <dbReference type="EMBL" id="KAH0884116.1"/>
    </source>
</evidence>
<name>A0ABQ7ZV18_BRANA</name>
<evidence type="ECO:0000313" key="3">
    <source>
        <dbReference type="Proteomes" id="UP000824890"/>
    </source>
</evidence>
<comment type="caution">
    <text evidence="2">The sequence shown here is derived from an EMBL/GenBank/DDBJ whole genome shotgun (WGS) entry which is preliminary data.</text>
</comment>
<keyword evidence="3" id="KW-1185">Reference proteome</keyword>